<evidence type="ECO:0000313" key="2">
    <source>
        <dbReference type="Proteomes" id="UP001638806"/>
    </source>
</evidence>
<proteinExistence type="predicted"/>
<name>A0ACC4E8H1_PURLI</name>
<protein>
    <submittedName>
        <fullName evidence="1">Uncharacterized protein</fullName>
    </submittedName>
</protein>
<keyword evidence="2" id="KW-1185">Reference proteome</keyword>
<dbReference type="Proteomes" id="UP001638806">
    <property type="component" value="Unassembled WGS sequence"/>
</dbReference>
<comment type="caution">
    <text evidence="1">The sequence shown here is derived from an EMBL/GenBank/DDBJ whole genome shotgun (WGS) entry which is preliminary data.</text>
</comment>
<accession>A0ACC4E8H1</accession>
<gene>
    <name evidence="1" type="ORF">ACCO45_001023</name>
</gene>
<organism evidence="1 2">
    <name type="scientific">Purpureocillium lilacinum</name>
    <name type="common">Paecilomyces lilacinus</name>
    <dbReference type="NCBI Taxonomy" id="33203"/>
    <lineage>
        <taxon>Eukaryota</taxon>
        <taxon>Fungi</taxon>
        <taxon>Dikarya</taxon>
        <taxon>Ascomycota</taxon>
        <taxon>Pezizomycotina</taxon>
        <taxon>Sordariomycetes</taxon>
        <taxon>Hypocreomycetidae</taxon>
        <taxon>Hypocreales</taxon>
        <taxon>Ophiocordycipitaceae</taxon>
        <taxon>Purpureocillium</taxon>
    </lineage>
</organism>
<sequence length="528" mass="58105">MPPAHVALIPRTGSETSAMPLSQIAASKTSSKLNHHRANVTPSLLLASPCASSCTPIDCRTPAASASQRPLEQLTRADPQHRHRRPCFVAHHGNPHGPQPHHPPLELVKVERFEGERVSSGGGLLSNVTGAVTNFLNATEHQSHETRAKGGAIDSRDLSVRVEPFTANSGTDVRSPDESAREVIRLTFQTEGHRYEADVPTPSSRSAVMKKLDDGPHDLTAVYVSNGALLAIFSSARLEAWMSELHNDWPLTLLSIPGTHNSPTCYKALPSVRCQAVGVPEQLRNGVRFLDIRVSANPDDDALALVHSAFPISLTGNKYFGDMLTDIYRFLDENPSETIIMSLKREGTGKGTDGQLGKYLKYSYVDKTRDKWWTEPKIPTLGQARGKIVIVRRFALDDDMRQACWDGRGWGIDAQQWPDNCEDGTGGNGNFRIQDFYEITESQNIEKKISASNFFNATCWPERIAAKVNPAVVEYLCINHGEHEKGPNKLKVGDAGTGIVITDWVGANDNWDLIRCIVGMNARLQLKK</sequence>
<dbReference type="EMBL" id="JBGNUJ010000002">
    <property type="protein sequence ID" value="KAL3964019.1"/>
    <property type="molecule type" value="Genomic_DNA"/>
</dbReference>
<reference evidence="1" key="1">
    <citation type="submission" date="2024-12" db="EMBL/GenBank/DDBJ databases">
        <title>Comparative genomics and development of molecular markers within Purpureocillium lilacinum and among Purpureocillium species.</title>
        <authorList>
            <person name="Yeh Z.-Y."/>
            <person name="Ni N.-T."/>
            <person name="Lo P.-H."/>
            <person name="Mushyakhwo K."/>
            <person name="Lin C.-F."/>
            <person name="Nai Y.-S."/>
        </authorList>
    </citation>
    <scope>NUCLEOTIDE SEQUENCE</scope>
    <source>
        <strain evidence="1">NCHU-NPUST-175</strain>
    </source>
</reference>
<evidence type="ECO:0000313" key="1">
    <source>
        <dbReference type="EMBL" id="KAL3964019.1"/>
    </source>
</evidence>